<dbReference type="InParanoid" id="A0A1S0TNC5"/>
<protein>
    <submittedName>
        <fullName evidence="1">Uncharacterized protein</fullName>
    </submittedName>
</protein>
<dbReference type="RefSeq" id="XP_003147121.1">
    <property type="nucleotide sequence ID" value="XM_003147073.1"/>
</dbReference>
<evidence type="ECO:0000313" key="1">
    <source>
        <dbReference type="EMBL" id="EFO16948.1"/>
    </source>
</evidence>
<proteinExistence type="predicted"/>
<accession>A0A1S0TNC5</accession>
<dbReference type="AlphaFoldDB" id="A0A1S0TNC5"/>
<sequence>MMKIDESDKIDEKSYVSKFGANRLHSINIYDVITILRIYTVPVNLMDTQLTQQSHICYHKYMKHHQHYASVLYVCKLTKYYMYISEYHLQMSGIEKKKELHEDDSTWYMNLTIFELIKYFYQI</sequence>
<organism evidence="1">
    <name type="scientific">Loa loa</name>
    <name type="common">Eye worm</name>
    <name type="synonym">Filaria loa</name>
    <dbReference type="NCBI Taxonomy" id="7209"/>
    <lineage>
        <taxon>Eukaryota</taxon>
        <taxon>Metazoa</taxon>
        <taxon>Ecdysozoa</taxon>
        <taxon>Nematoda</taxon>
        <taxon>Chromadorea</taxon>
        <taxon>Rhabditida</taxon>
        <taxon>Spirurina</taxon>
        <taxon>Spiruromorpha</taxon>
        <taxon>Filarioidea</taxon>
        <taxon>Onchocercidae</taxon>
        <taxon>Loa</taxon>
    </lineage>
</organism>
<dbReference type="EMBL" id="JH712812">
    <property type="protein sequence ID" value="EFO16948.1"/>
    <property type="molecule type" value="Genomic_DNA"/>
</dbReference>
<name>A0A1S0TNC5_LOALO</name>
<dbReference type="GeneID" id="9949012"/>
<dbReference type="KEGG" id="loa:LOAG_11555"/>
<reference evidence="1" key="1">
    <citation type="submission" date="2012-04" db="EMBL/GenBank/DDBJ databases">
        <title>The Genome Sequence of Loa loa.</title>
        <authorList>
            <consortium name="The Broad Institute Genome Sequencing Platform"/>
            <consortium name="Broad Institute Genome Sequencing Center for Infectious Disease"/>
            <person name="Nutman T.B."/>
            <person name="Fink D.L."/>
            <person name="Russ C."/>
            <person name="Young S."/>
            <person name="Zeng Q."/>
            <person name="Gargeya S."/>
            <person name="Alvarado L."/>
            <person name="Berlin A."/>
            <person name="Chapman S.B."/>
            <person name="Chen Z."/>
            <person name="Freedman E."/>
            <person name="Gellesch M."/>
            <person name="Goldberg J."/>
            <person name="Griggs A."/>
            <person name="Gujja S."/>
            <person name="Heilman E.R."/>
            <person name="Heiman D."/>
            <person name="Howarth C."/>
            <person name="Mehta T."/>
            <person name="Neiman D."/>
            <person name="Pearson M."/>
            <person name="Roberts A."/>
            <person name="Saif S."/>
            <person name="Shea T."/>
            <person name="Shenoy N."/>
            <person name="Sisk P."/>
            <person name="Stolte C."/>
            <person name="Sykes S."/>
            <person name="White J."/>
            <person name="Yandava C."/>
            <person name="Haas B."/>
            <person name="Henn M.R."/>
            <person name="Nusbaum C."/>
            <person name="Birren B."/>
        </authorList>
    </citation>
    <scope>NUCLEOTIDE SEQUENCE [LARGE SCALE GENOMIC DNA]</scope>
</reference>
<gene>
    <name evidence="1" type="ORF">LOAG_11555</name>
</gene>
<dbReference type="CTD" id="9949012"/>